<keyword evidence="1" id="KW-0472">Membrane</keyword>
<organism evidence="2 3">
    <name type="scientific">Micromonospora endolithica</name>
    <dbReference type="NCBI Taxonomy" id="230091"/>
    <lineage>
        <taxon>Bacteria</taxon>
        <taxon>Bacillati</taxon>
        <taxon>Actinomycetota</taxon>
        <taxon>Actinomycetes</taxon>
        <taxon>Micromonosporales</taxon>
        <taxon>Micromonosporaceae</taxon>
        <taxon>Micromonospora</taxon>
    </lineage>
</organism>
<dbReference type="Proteomes" id="UP000281726">
    <property type="component" value="Unassembled WGS sequence"/>
</dbReference>
<keyword evidence="1" id="KW-0812">Transmembrane</keyword>
<dbReference type="EMBL" id="RBAK01000008">
    <property type="protein sequence ID" value="RKN43565.1"/>
    <property type="molecule type" value="Genomic_DNA"/>
</dbReference>
<evidence type="ECO:0000256" key="1">
    <source>
        <dbReference type="SAM" id="Phobius"/>
    </source>
</evidence>
<keyword evidence="3" id="KW-1185">Reference proteome</keyword>
<dbReference type="AlphaFoldDB" id="A0A3A9Z5J5"/>
<dbReference type="RefSeq" id="WP_120730160.1">
    <property type="nucleotide sequence ID" value="NZ_RBAK01000008.1"/>
</dbReference>
<reference evidence="2 3" key="1">
    <citation type="journal article" date="2004" name="Syst. Appl. Microbiol.">
        <title>Cryptoendolithic actinomycetes from antarctic sandstone rock samples: Micromonospora endolithica sp. nov. and two isolates related to Micromonospora coerulea Jensen 1932.</title>
        <authorList>
            <person name="Hirsch P."/>
            <person name="Mevs U."/>
            <person name="Kroppenstedt R.M."/>
            <person name="Schumann P."/>
            <person name="Stackebrandt E."/>
        </authorList>
    </citation>
    <scope>NUCLEOTIDE SEQUENCE [LARGE SCALE GENOMIC DNA]</scope>
    <source>
        <strain evidence="2 3">JCM 12677</strain>
    </source>
</reference>
<dbReference type="OrthoDB" id="3405898at2"/>
<protein>
    <recommendedName>
        <fullName evidence="4">PH domain-containing protein</fullName>
    </recommendedName>
</protein>
<evidence type="ECO:0000313" key="2">
    <source>
        <dbReference type="EMBL" id="RKN43565.1"/>
    </source>
</evidence>
<evidence type="ECO:0000313" key="3">
    <source>
        <dbReference type="Proteomes" id="UP000281726"/>
    </source>
</evidence>
<comment type="caution">
    <text evidence="2">The sequence shown here is derived from an EMBL/GenBank/DDBJ whole genome shotgun (WGS) entry which is preliminary data.</text>
</comment>
<keyword evidence="1" id="KW-1133">Transmembrane helix</keyword>
<evidence type="ECO:0008006" key="4">
    <source>
        <dbReference type="Google" id="ProtNLM"/>
    </source>
</evidence>
<name>A0A3A9Z5J5_9ACTN</name>
<gene>
    <name evidence="2" type="ORF">D7223_21300</name>
</gene>
<accession>A0A3A9Z5J5</accession>
<sequence length="243" mass="26401">MREIIDGALRRQRLRAVGAVGIGLIFGLTAVRIRDVGGPLVLLTALPLLILLWIALRQTRRRPSDGEFRVDERERAFFAPPRPEAGFLPFLVGFTAYQSVTTWVAADGGSALRALAVFFASATVAWVTVGWRNVPSVELTAEGIVHRRHEKGWFVPWSALDPAGRVGSANGVRTISLPISRPDLVRSSGWGRGRSLVAVGDLDVAPALLAGALRHYLAQPERRAEIGTPAEYARLRRALTGDA</sequence>
<proteinExistence type="predicted"/>
<feature type="transmembrane region" description="Helical" evidence="1">
    <location>
        <begin position="12"/>
        <end position="31"/>
    </location>
</feature>
<feature type="transmembrane region" description="Helical" evidence="1">
    <location>
        <begin position="37"/>
        <end position="56"/>
    </location>
</feature>